<evidence type="ECO:0000256" key="9">
    <source>
        <dbReference type="ARBA" id="ARBA00048540"/>
    </source>
</evidence>
<dbReference type="SUPFAM" id="SSF143631">
    <property type="entry name" value="ApbE-like"/>
    <property type="match status" value="1"/>
</dbReference>
<evidence type="ECO:0000256" key="12">
    <source>
        <dbReference type="SAM" id="SignalP"/>
    </source>
</evidence>
<evidence type="ECO:0000256" key="4">
    <source>
        <dbReference type="ARBA" id="ARBA00022679"/>
    </source>
</evidence>
<evidence type="ECO:0000256" key="3">
    <source>
        <dbReference type="ARBA" id="ARBA00022630"/>
    </source>
</evidence>
<keyword evidence="6 10" id="KW-0274">FAD</keyword>
<comment type="similarity">
    <text evidence="10">Belongs to the ApbE family.</text>
</comment>
<dbReference type="InterPro" id="IPR024932">
    <property type="entry name" value="ApbE"/>
</dbReference>
<sequence>MNRRRFLSIFASTAVSATIAGPFAASASMSRWQGVALGARAEILIDHPYAEELVDAARAEIVRLEKIFSLYLEDSALSKLNRKGELTSPPLELVELLSLARHINQKSDGLFDPTIQPLWQLYAKHGVEGSKPSLSEIKEAMIRTGMERVAVSPDRIVFDTEGMALTLNGIAQGFIADKVANLLAREGLTNALVETGEIRSLGPKRSGRPWKVGIVRPNGKSEETIELTNGALATSAPDGTLLDPVGKQGHILHPRQGAAEMRWRLVTVSAPQAVVADALSTAFCLMEKKQMTATLAQFPGAKIKHLA</sequence>
<evidence type="ECO:0000256" key="10">
    <source>
        <dbReference type="PIRNR" id="PIRNR006268"/>
    </source>
</evidence>
<reference evidence="13 14" key="1">
    <citation type="submission" date="2016-03" db="EMBL/GenBank/DDBJ databases">
        <title>Genome sequence of Nesiotobacter sp. nov., a moderately halophilic alphaproteobacterium isolated from the Yellow Sea, China.</title>
        <authorList>
            <person name="Zhang G."/>
            <person name="Zhang R."/>
        </authorList>
    </citation>
    <scope>NUCLEOTIDE SEQUENCE [LARGE SCALE GENOMIC DNA]</scope>
    <source>
        <strain evidence="13 14">WB1-6</strain>
    </source>
</reference>
<keyword evidence="7 10" id="KW-0460">Magnesium</keyword>
<dbReference type="Proteomes" id="UP000185783">
    <property type="component" value="Unassembled WGS sequence"/>
</dbReference>
<accession>A0A1U7JG73</accession>
<evidence type="ECO:0000256" key="11">
    <source>
        <dbReference type="PIRSR" id="PIRSR006268-2"/>
    </source>
</evidence>
<dbReference type="STRING" id="197461.A3843_11570"/>
<gene>
    <name evidence="13" type="ORF">A3843_11570</name>
</gene>
<name>A0A1U7JG73_9HYPH</name>
<keyword evidence="5 10" id="KW-0479">Metal-binding</keyword>
<dbReference type="EMBL" id="LVVZ01000018">
    <property type="protein sequence ID" value="OKL43756.1"/>
    <property type="molecule type" value="Genomic_DNA"/>
</dbReference>
<feature type="signal peptide" evidence="12">
    <location>
        <begin position="1"/>
        <end position="27"/>
    </location>
</feature>
<feature type="chain" id="PRO_5039904976" description="FAD:protein FMN transferase" evidence="12">
    <location>
        <begin position="28"/>
        <end position="307"/>
    </location>
</feature>
<keyword evidence="4 10" id="KW-0808">Transferase</keyword>
<dbReference type="InterPro" id="IPR006311">
    <property type="entry name" value="TAT_signal"/>
</dbReference>
<evidence type="ECO:0000313" key="13">
    <source>
        <dbReference type="EMBL" id="OKL43756.1"/>
    </source>
</evidence>
<evidence type="ECO:0000313" key="14">
    <source>
        <dbReference type="Proteomes" id="UP000185783"/>
    </source>
</evidence>
<keyword evidence="14" id="KW-1185">Reference proteome</keyword>
<evidence type="ECO:0000256" key="1">
    <source>
        <dbReference type="ARBA" id="ARBA00011955"/>
    </source>
</evidence>
<evidence type="ECO:0000256" key="7">
    <source>
        <dbReference type="ARBA" id="ARBA00022842"/>
    </source>
</evidence>
<dbReference type="PANTHER" id="PTHR30040">
    <property type="entry name" value="THIAMINE BIOSYNTHESIS LIPOPROTEIN APBE"/>
    <property type="match status" value="1"/>
</dbReference>
<dbReference type="RefSeq" id="WP_028481524.1">
    <property type="nucleotide sequence ID" value="NZ_LVVZ01000018.1"/>
</dbReference>
<dbReference type="PANTHER" id="PTHR30040:SF2">
    <property type="entry name" value="FAD:PROTEIN FMN TRANSFERASE"/>
    <property type="match status" value="1"/>
</dbReference>
<comment type="catalytic activity">
    <reaction evidence="9 10">
        <text>L-threonyl-[protein] + FAD = FMN-L-threonyl-[protein] + AMP + H(+)</text>
        <dbReference type="Rhea" id="RHEA:36847"/>
        <dbReference type="Rhea" id="RHEA-COMP:11060"/>
        <dbReference type="Rhea" id="RHEA-COMP:11061"/>
        <dbReference type="ChEBI" id="CHEBI:15378"/>
        <dbReference type="ChEBI" id="CHEBI:30013"/>
        <dbReference type="ChEBI" id="CHEBI:57692"/>
        <dbReference type="ChEBI" id="CHEBI:74257"/>
        <dbReference type="ChEBI" id="CHEBI:456215"/>
        <dbReference type="EC" id="2.7.1.180"/>
    </reaction>
</comment>
<dbReference type="InterPro" id="IPR003374">
    <property type="entry name" value="ApbE-like_sf"/>
</dbReference>
<comment type="caution">
    <text evidence="13">The sequence shown here is derived from an EMBL/GenBank/DDBJ whole genome shotgun (WGS) entry which is preliminary data.</text>
</comment>
<dbReference type="AlphaFoldDB" id="A0A1U7JG73"/>
<feature type="binding site" evidence="11">
    <location>
        <position position="281"/>
    </location>
    <ligand>
        <name>Mg(2+)</name>
        <dbReference type="ChEBI" id="CHEBI:18420"/>
    </ligand>
</feature>
<evidence type="ECO:0000256" key="5">
    <source>
        <dbReference type="ARBA" id="ARBA00022723"/>
    </source>
</evidence>
<proteinExistence type="inferred from homology"/>
<organism evidence="13 14">
    <name type="scientific">Pseudovibrio exalbescens</name>
    <dbReference type="NCBI Taxonomy" id="197461"/>
    <lineage>
        <taxon>Bacteria</taxon>
        <taxon>Pseudomonadati</taxon>
        <taxon>Pseudomonadota</taxon>
        <taxon>Alphaproteobacteria</taxon>
        <taxon>Hyphomicrobiales</taxon>
        <taxon>Stappiaceae</taxon>
        <taxon>Pseudovibrio</taxon>
    </lineage>
</organism>
<dbReference type="PROSITE" id="PS51318">
    <property type="entry name" value="TAT"/>
    <property type="match status" value="1"/>
</dbReference>
<comment type="cofactor">
    <cofactor evidence="11">
        <name>Mg(2+)</name>
        <dbReference type="ChEBI" id="CHEBI:18420"/>
    </cofactor>
    <cofactor evidence="11">
        <name>Mn(2+)</name>
        <dbReference type="ChEBI" id="CHEBI:29035"/>
    </cofactor>
    <text evidence="11">Magnesium. Can also use manganese.</text>
</comment>
<dbReference type="EC" id="2.7.1.180" evidence="1 10"/>
<evidence type="ECO:0000256" key="8">
    <source>
        <dbReference type="ARBA" id="ARBA00031306"/>
    </source>
</evidence>
<evidence type="ECO:0000256" key="2">
    <source>
        <dbReference type="ARBA" id="ARBA00016337"/>
    </source>
</evidence>
<feature type="binding site" evidence="11">
    <location>
        <position position="277"/>
    </location>
    <ligand>
        <name>Mg(2+)</name>
        <dbReference type="ChEBI" id="CHEBI:18420"/>
    </ligand>
</feature>
<dbReference type="Gene3D" id="3.10.520.10">
    <property type="entry name" value="ApbE-like domains"/>
    <property type="match status" value="1"/>
</dbReference>
<dbReference type="GO" id="GO:0046872">
    <property type="term" value="F:metal ion binding"/>
    <property type="evidence" value="ECO:0007669"/>
    <property type="project" value="UniProtKB-UniRule"/>
</dbReference>
<keyword evidence="12" id="KW-0732">Signal</keyword>
<protein>
    <recommendedName>
        <fullName evidence="2 10">FAD:protein FMN transferase</fullName>
        <ecNumber evidence="1 10">2.7.1.180</ecNumber>
    </recommendedName>
    <alternativeName>
        <fullName evidence="8 10">Flavin transferase</fullName>
    </alternativeName>
</protein>
<dbReference type="PIRSF" id="PIRSF006268">
    <property type="entry name" value="ApbE"/>
    <property type="match status" value="1"/>
</dbReference>
<keyword evidence="3 10" id="KW-0285">Flavoprotein</keyword>
<evidence type="ECO:0000256" key="6">
    <source>
        <dbReference type="ARBA" id="ARBA00022827"/>
    </source>
</evidence>
<dbReference type="GO" id="GO:0016740">
    <property type="term" value="F:transferase activity"/>
    <property type="evidence" value="ECO:0007669"/>
    <property type="project" value="UniProtKB-UniRule"/>
</dbReference>
<feature type="binding site" evidence="11">
    <location>
        <position position="169"/>
    </location>
    <ligand>
        <name>Mg(2+)</name>
        <dbReference type="ChEBI" id="CHEBI:18420"/>
    </ligand>
</feature>
<dbReference type="Pfam" id="PF02424">
    <property type="entry name" value="ApbE"/>
    <property type="match status" value="1"/>
</dbReference>